<name>A0A9P5CN38_CRYP1</name>
<dbReference type="AlphaFoldDB" id="A0A9P5CN38"/>
<reference evidence="1" key="1">
    <citation type="journal article" date="2020" name="Phytopathology">
        <title>Genome sequence of the chestnut blight fungus Cryphonectria parasitica EP155: A fundamental resource for an archetypical invasive plant pathogen.</title>
        <authorList>
            <person name="Crouch J.A."/>
            <person name="Dawe A."/>
            <person name="Aerts A."/>
            <person name="Barry K."/>
            <person name="Churchill A.C.L."/>
            <person name="Grimwood J."/>
            <person name="Hillman B."/>
            <person name="Milgroom M.G."/>
            <person name="Pangilinan J."/>
            <person name="Smith M."/>
            <person name="Salamov A."/>
            <person name="Schmutz J."/>
            <person name="Yadav J."/>
            <person name="Grigoriev I.V."/>
            <person name="Nuss D."/>
        </authorList>
    </citation>
    <scope>NUCLEOTIDE SEQUENCE</scope>
    <source>
        <strain evidence="1">EP155</strain>
    </source>
</reference>
<gene>
    <name evidence="1" type="ORF">M406DRAFT_261529</name>
</gene>
<comment type="caution">
    <text evidence="1">The sequence shown here is derived from an EMBL/GenBank/DDBJ whole genome shotgun (WGS) entry which is preliminary data.</text>
</comment>
<protein>
    <submittedName>
        <fullName evidence="1">Uncharacterized protein</fullName>
    </submittedName>
</protein>
<dbReference type="RefSeq" id="XP_040774466.1">
    <property type="nucleotide sequence ID" value="XM_040917446.1"/>
</dbReference>
<sequence length="82" mass="9696">MEKRKSKSRPHGHKSAAYLLCKNIKITKLSNKLNYKKLESFKILQQISLINYKLVLFYEIRMYSCNEHCSNPKIPKYTKGLC</sequence>
<dbReference type="EMBL" id="MU032349">
    <property type="protein sequence ID" value="KAF3763505.1"/>
    <property type="molecule type" value="Genomic_DNA"/>
</dbReference>
<keyword evidence="2" id="KW-1185">Reference proteome</keyword>
<proteinExistence type="predicted"/>
<dbReference type="GeneID" id="63834575"/>
<evidence type="ECO:0000313" key="2">
    <source>
        <dbReference type="Proteomes" id="UP000803844"/>
    </source>
</evidence>
<dbReference type="OrthoDB" id="5101518at2759"/>
<dbReference type="Proteomes" id="UP000803844">
    <property type="component" value="Unassembled WGS sequence"/>
</dbReference>
<accession>A0A9P5CN38</accession>
<organism evidence="1 2">
    <name type="scientific">Cryphonectria parasitica (strain ATCC 38755 / EP155)</name>
    <dbReference type="NCBI Taxonomy" id="660469"/>
    <lineage>
        <taxon>Eukaryota</taxon>
        <taxon>Fungi</taxon>
        <taxon>Dikarya</taxon>
        <taxon>Ascomycota</taxon>
        <taxon>Pezizomycotina</taxon>
        <taxon>Sordariomycetes</taxon>
        <taxon>Sordariomycetidae</taxon>
        <taxon>Diaporthales</taxon>
        <taxon>Cryphonectriaceae</taxon>
        <taxon>Cryphonectria-Endothia species complex</taxon>
        <taxon>Cryphonectria</taxon>
    </lineage>
</organism>
<evidence type="ECO:0000313" key="1">
    <source>
        <dbReference type="EMBL" id="KAF3763505.1"/>
    </source>
</evidence>